<comment type="caution">
    <text evidence="1">The sequence shown here is derived from an EMBL/GenBank/DDBJ whole genome shotgun (WGS) entry which is preliminary data.</text>
</comment>
<sequence>MGFQAEPLEDETGLRRDETDRIIPNQEILRVEIEGNLCATRRLRETVNPVSTKHFKKSPSSRALQYAPGPIMLTVADFKNLQSNPVRYLHHLSYHVAN</sequence>
<dbReference type="EMBL" id="AZBU02000005">
    <property type="protein sequence ID" value="TKR76188.1"/>
    <property type="molecule type" value="Genomic_DNA"/>
</dbReference>
<reference evidence="1 2" key="2">
    <citation type="journal article" date="2019" name="G3 (Bethesda)">
        <title>Hybrid Assembly of the Genome of the Entomopathogenic Nematode Steinernema carpocapsae Identifies the X-Chromosome.</title>
        <authorList>
            <person name="Serra L."/>
            <person name="Macchietto M."/>
            <person name="Macias-Munoz A."/>
            <person name="McGill C.J."/>
            <person name="Rodriguez I.M."/>
            <person name="Rodriguez B."/>
            <person name="Murad R."/>
            <person name="Mortazavi A."/>
        </authorList>
    </citation>
    <scope>NUCLEOTIDE SEQUENCE [LARGE SCALE GENOMIC DNA]</scope>
    <source>
        <strain evidence="1 2">ALL</strain>
    </source>
</reference>
<gene>
    <name evidence="1" type="ORF">L596_017365</name>
</gene>
<reference evidence="1 2" key="1">
    <citation type="journal article" date="2015" name="Genome Biol.">
        <title>Comparative genomics of Steinernema reveals deeply conserved gene regulatory networks.</title>
        <authorList>
            <person name="Dillman A.R."/>
            <person name="Macchietto M."/>
            <person name="Porter C.F."/>
            <person name="Rogers A."/>
            <person name="Williams B."/>
            <person name="Antoshechkin I."/>
            <person name="Lee M.M."/>
            <person name="Goodwin Z."/>
            <person name="Lu X."/>
            <person name="Lewis E.E."/>
            <person name="Goodrich-Blair H."/>
            <person name="Stock S.P."/>
            <person name="Adams B.J."/>
            <person name="Sternberg P.W."/>
            <person name="Mortazavi A."/>
        </authorList>
    </citation>
    <scope>NUCLEOTIDE SEQUENCE [LARGE SCALE GENOMIC DNA]</scope>
    <source>
        <strain evidence="1 2">ALL</strain>
    </source>
</reference>
<proteinExistence type="predicted"/>
<dbReference type="AlphaFoldDB" id="A0A4U5N1P7"/>
<accession>A0A4U5N1P7</accession>
<evidence type="ECO:0000313" key="2">
    <source>
        <dbReference type="Proteomes" id="UP000298663"/>
    </source>
</evidence>
<protein>
    <submittedName>
        <fullName evidence="1">Uncharacterized protein</fullName>
    </submittedName>
</protein>
<dbReference type="Proteomes" id="UP000298663">
    <property type="component" value="Unassembled WGS sequence"/>
</dbReference>
<keyword evidence="2" id="KW-1185">Reference proteome</keyword>
<evidence type="ECO:0000313" key="1">
    <source>
        <dbReference type="EMBL" id="TKR76188.1"/>
    </source>
</evidence>
<name>A0A4U5N1P7_STECR</name>
<organism evidence="1 2">
    <name type="scientific">Steinernema carpocapsae</name>
    <name type="common">Entomopathogenic nematode</name>
    <dbReference type="NCBI Taxonomy" id="34508"/>
    <lineage>
        <taxon>Eukaryota</taxon>
        <taxon>Metazoa</taxon>
        <taxon>Ecdysozoa</taxon>
        <taxon>Nematoda</taxon>
        <taxon>Chromadorea</taxon>
        <taxon>Rhabditida</taxon>
        <taxon>Tylenchina</taxon>
        <taxon>Panagrolaimomorpha</taxon>
        <taxon>Strongyloidoidea</taxon>
        <taxon>Steinernematidae</taxon>
        <taxon>Steinernema</taxon>
    </lineage>
</organism>